<organism evidence="1 2">
    <name type="scientific">Amycolatopsis halotolerans</name>
    <dbReference type="NCBI Taxonomy" id="330083"/>
    <lineage>
        <taxon>Bacteria</taxon>
        <taxon>Bacillati</taxon>
        <taxon>Actinomycetota</taxon>
        <taxon>Actinomycetes</taxon>
        <taxon>Pseudonocardiales</taxon>
        <taxon>Pseudonocardiaceae</taxon>
        <taxon>Amycolatopsis</taxon>
    </lineage>
</organism>
<proteinExistence type="predicted"/>
<comment type="caution">
    <text evidence="1">The sequence shown here is derived from an EMBL/GenBank/DDBJ whole genome shotgun (WGS) entry which is preliminary data.</text>
</comment>
<reference evidence="2" key="1">
    <citation type="journal article" date="2019" name="Int. J. Syst. Evol. Microbiol.">
        <title>The Global Catalogue of Microorganisms (GCM) 10K type strain sequencing project: providing services to taxonomists for standard genome sequencing and annotation.</title>
        <authorList>
            <consortium name="The Broad Institute Genomics Platform"/>
            <consortium name="The Broad Institute Genome Sequencing Center for Infectious Disease"/>
            <person name="Wu L."/>
            <person name="Ma J."/>
        </authorList>
    </citation>
    <scope>NUCLEOTIDE SEQUENCE [LARGE SCALE GENOMIC DNA]</scope>
    <source>
        <strain evidence="2">CGMCC 4.7682</strain>
    </source>
</reference>
<name>A0ABV7R035_9PSEU</name>
<protein>
    <submittedName>
        <fullName evidence="1">Uncharacterized protein</fullName>
    </submittedName>
</protein>
<evidence type="ECO:0000313" key="1">
    <source>
        <dbReference type="EMBL" id="MFC3516758.1"/>
    </source>
</evidence>
<sequence>MNPDLWALVAQHQDALRAEADQRRLGARKPTPAPKDSARQRLGWWLMSLGLRLAAPKRREGLLEGM</sequence>
<dbReference type="Proteomes" id="UP001595764">
    <property type="component" value="Unassembled WGS sequence"/>
</dbReference>
<keyword evidence="2" id="KW-1185">Reference proteome</keyword>
<dbReference type="RefSeq" id="WP_377870375.1">
    <property type="nucleotide sequence ID" value="NZ_JBHMAY010000021.1"/>
</dbReference>
<dbReference type="EMBL" id="JBHRWI010000070">
    <property type="protein sequence ID" value="MFC3516758.1"/>
    <property type="molecule type" value="Genomic_DNA"/>
</dbReference>
<gene>
    <name evidence="1" type="ORF">ACFORO_41795</name>
</gene>
<evidence type="ECO:0000313" key="2">
    <source>
        <dbReference type="Proteomes" id="UP001595764"/>
    </source>
</evidence>
<accession>A0ABV7R035</accession>